<protein>
    <submittedName>
        <fullName evidence="1">DUF1499 domain-containing protein</fullName>
    </submittedName>
</protein>
<comment type="caution">
    <text evidence="1">The sequence shown here is derived from an EMBL/GenBank/DDBJ whole genome shotgun (WGS) entry which is preliminary data.</text>
</comment>
<dbReference type="InterPro" id="IPR010865">
    <property type="entry name" value="DUF1499"/>
</dbReference>
<organism evidence="1 2">
    <name type="scientific">Allohahella marinimesophila</name>
    <dbReference type="NCBI Taxonomy" id="1054972"/>
    <lineage>
        <taxon>Bacteria</taxon>
        <taxon>Pseudomonadati</taxon>
        <taxon>Pseudomonadota</taxon>
        <taxon>Gammaproteobacteria</taxon>
        <taxon>Oceanospirillales</taxon>
        <taxon>Hahellaceae</taxon>
        <taxon>Allohahella</taxon>
    </lineage>
</organism>
<dbReference type="PANTHER" id="PTHR34801:SF6">
    <property type="entry name" value="SLL1620 PROTEIN"/>
    <property type="match status" value="1"/>
</dbReference>
<dbReference type="EMBL" id="BAABBO010000001">
    <property type="protein sequence ID" value="GAA3950057.1"/>
    <property type="molecule type" value="Genomic_DNA"/>
</dbReference>
<dbReference type="Proteomes" id="UP001501337">
    <property type="component" value="Unassembled WGS sequence"/>
</dbReference>
<sequence length="167" mass="17885">MINVRKVAPFALGSIRKAGHKVGAIASGLGLAAILGGCSGTPPSDLGVEGDRLKPCPDKPNCVNSFASKDDTDHHIQPLAAAQPQQTWQMLQTLISETGNATIVSQSEGYMRVEYKSSLFGFVDDVEFLLAPEAKQIDVRSASRMGYSDLGVNRERIDEIRAALADK</sequence>
<evidence type="ECO:0000313" key="1">
    <source>
        <dbReference type="EMBL" id="GAA3950057.1"/>
    </source>
</evidence>
<reference evidence="2" key="1">
    <citation type="journal article" date="2019" name="Int. J. Syst. Evol. Microbiol.">
        <title>The Global Catalogue of Microorganisms (GCM) 10K type strain sequencing project: providing services to taxonomists for standard genome sequencing and annotation.</title>
        <authorList>
            <consortium name="The Broad Institute Genomics Platform"/>
            <consortium name="The Broad Institute Genome Sequencing Center for Infectious Disease"/>
            <person name="Wu L."/>
            <person name="Ma J."/>
        </authorList>
    </citation>
    <scope>NUCLEOTIDE SEQUENCE [LARGE SCALE GENOMIC DNA]</scope>
    <source>
        <strain evidence="2">JCM 17555</strain>
    </source>
</reference>
<dbReference type="PANTHER" id="PTHR34801">
    <property type="entry name" value="EXPRESSED PROTEIN"/>
    <property type="match status" value="1"/>
</dbReference>
<proteinExistence type="predicted"/>
<name>A0ABP7NLV0_9GAMM</name>
<dbReference type="PIRSF" id="PIRSF026426">
    <property type="entry name" value="DUF1499"/>
    <property type="match status" value="1"/>
</dbReference>
<keyword evidence="2" id="KW-1185">Reference proteome</keyword>
<evidence type="ECO:0000313" key="2">
    <source>
        <dbReference type="Proteomes" id="UP001501337"/>
    </source>
</evidence>
<gene>
    <name evidence="1" type="ORF">GCM10022278_06440</name>
</gene>
<accession>A0ABP7NLV0</accession>
<dbReference type="RefSeq" id="WP_344803209.1">
    <property type="nucleotide sequence ID" value="NZ_BAABBO010000001.1"/>
</dbReference>
<dbReference type="Pfam" id="PF07386">
    <property type="entry name" value="DUF1499"/>
    <property type="match status" value="1"/>
</dbReference>